<comment type="caution">
    <text evidence="2">The sequence shown here is derived from an EMBL/GenBank/DDBJ whole genome shotgun (WGS) entry which is preliminary data.</text>
</comment>
<evidence type="ECO:0000313" key="2">
    <source>
        <dbReference type="EMBL" id="KAF9481212.1"/>
    </source>
</evidence>
<evidence type="ECO:0000313" key="3">
    <source>
        <dbReference type="Proteomes" id="UP000807469"/>
    </source>
</evidence>
<proteinExistence type="predicted"/>
<dbReference type="EMBL" id="MU155182">
    <property type="protein sequence ID" value="KAF9481212.1"/>
    <property type="molecule type" value="Genomic_DNA"/>
</dbReference>
<protein>
    <submittedName>
        <fullName evidence="2">Uncharacterized protein</fullName>
    </submittedName>
</protein>
<name>A0A9P5Z482_9AGAR</name>
<accession>A0A9P5Z482</accession>
<dbReference type="PANTHER" id="PTHR39472">
    <property type="entry name" value="EXPRESSED PROTEIN"/>
    <property type="match status" value="1"/>
</dbReference>
<dbReference type="AlphaFoldDB" id="A0A9P5Z482"/>
<reference evidence="2" key="1">
    <citation type="submission" date="2020-11" db="EMBL/GenBank/DDBJ databases">
        <authorList>
            <consortium name="DOE Joint Genome Institute"/>
            <person name="Ahrendt S."/>
            <person name="Riley R."/>
            <person name="Andreopoulos W."/>
            <person name="Labutti K."/>
            <person name="Pangilinan J."/>
            <person name="Ruiz-Duenas F.J."/>
            <person name="Barrasa J.M."/>
            <person name="Sanchez-Garcia M."/>
            <person name="Camarero S."/>
            <person name="Miyauchi S."/>
            <person name="Serrano A."/>
            <person name="Linde D."/>
            <person name="Babiker R."/>
            <person name="Drula E."/>
            <person name="Ayuso-Fernandez I."/>
            <person name="Pacheco R."/>
            <person name="Padilla G."/>
            <person name="Ferreira P."/>
            <person name="Barriuso J."/>
            <person name="Kellner H."/>
            <person name="Castanera R."/>
            <person name="Alfaro M."/>
            <person name="Ramirez L."/>
            <person name="Pisabarro A.G."/>
            <person name="Kuo A."/>
            <person name="Tritt A."/>
            <person name="Lipzen A."/>
            <person name="He G."/>
            <person name="Yan M."/>
            <person name="Ng V."/>
            <person name="Cullen D."/>
            <person name="Martin F."/>
            <person name="Rosso M.-N."/>
            <person name="Henrissat B."/>
            <person name="Hibbett D."/>
            <person name="Martinez A.T."/>
            <person name="Grigoriev I.V."/>
        </authorList>
    </citation>
    <scope>NUCLEOTIDE SEQUENCE</scope>
    <source>
        <strain evidence="2">CIRM-BRFM 674</strain>
    </source>
</reference>
<keyword evidence="3" id="KW-1185">Reference proteome</keyword>
<keyword evidence="1" id="KW-0175">Coiled coil</keyword>
<sequence length="273" mass="31280">MAIIESGNQGEHDLMQLWAIITELGEQLSQNRSMSVSLYSQAGKIKHQAINSQTGFVLRRFNLDKTKEEYDTELEHMNATMSQENQALQHDNKQLNALIKEYEQTLETLMSSFRNRAQDVQERELSLIREYEAKLLAREEENAHKDLDASTAVSNSLVRLSHHLRQIIRSLNGEDAEEPVTRTDDEENREPWTAAAAADYSLERDIELARLEKENEELRRLAGLLPMQQRKETSGVGGSEFRPIFEAPNAVRLPSMQKVVPPVPIPREKLDLY</sequence>
<dbReference type="Proteomes" id="UP000807469">
    <property type="component" value="Unassembled WGS sequence"/>
</dbReference>
<feature type="coiled-coil region" evidence="1">
    <location>
        <begin position="67"/>
        <end position="112"/>
    </location>
</feature>
<dbReference type="PANTHER" id="PTHR39472:SF1">
    <property type="entry name" value="EXPRESSED PROTEIN"/>
    <property type="match status" value="1"/>
</dbReference>
<evidence type="ECO:0000256" key="1">
    <source>
        <dbReference type="SAM" id="Coils"/>
    </source>
</evidence>
<organism evidence="2 3">
    <name type="scientific">Pholiota conissans</name>
    <dbReference type="NCBI Taxonomy" id="109636"/>
    <lineage>
        <taxon>Eukaryota</taxon>
        <taxon>Fungi</taxon>
        <taxon>Dikarya</taxon>
        <taxon>Basidiomycota</taxon>
        <taxon>Agaricomycotina</taxon>
        <taxon>Agaricomycetes</taxon>
        <taxon>Agaricomycetidae</taxon>
        <taxon>Agaricales</taxon>
        <taxon>Agaricineae</taxon>
        <taxon>Strophariaceae</taxon>
        <taxon>Pholiota</taxon>
    </lineage>
</organism>
<gene>
    <name evidence="2" type="ORF">BDN70DRAFT_876686</name>
</gene>
<dbReference type="OrthoDB" id="21214at2759"/>